<keyword evidence="2" id="KW-1185">Reference proteome</keyword>
<name>A0A9P6GDP3_9PLEO</name>
<evidence type="ECO:0000313" key="1">
    <source>
        <dbReference type="EMBL" id="KAF9733832.1"/>
    </source>
</evidence>
<proteinExistence type="predicted"/>
<gene>
    <name evidence="1" type="ORF">PMIN01_08175</name>
</gene>
<dbReference type="AlphaFoldDB" id="A0A9P6GDP3"/>
<sequence length="164" mass="18300">MASSSDDSSVADLSEPLLQTEDTLKAFVAKGNHRVRLGSFQVWPADHEGTKYLTIQFQYTVGGDSYPIMIVAVAERQSLLGQTVHLARDQTRAKFAFRQQSSKYYLGAINGENGKIIIYTTTKQGTMKVQGTYTLDSFDKAGPLQDQFFDLLRHNALECILQID</sequence>
<reference evidence="1" key="1">
    <citation type="journal article" date="2020" name="Mol. Plant Microbe Interact.">
        <title>Genome Sequence of the Biocontrol Agent Coniothyrium minitans strain Conio (IMI 134523).</title>
        <authorList>
            <person name="Patel D."/>
            <person name="Shittu T.A."/>
            <person name="Baroncelli R."/>
            <person name="Muthumeenakshi S."/>
            <person name="Osborne T.H."/>
            <person name="Janganan T.K."/>
            <person name="Sreenivasaprasad S."/>
        </authorList>
    </citation>
    <scope>NUCLEOTIDE SEQUENCE</scope>
    <source>
        <strain evidence="1">Conio</strain>
    </source>
</reference>
<comment type="caution">
    <text evidence="1">The sequence shown here is derived from an EMBL/GenBank/DDBJ whole genome shotgun (WGS) entry which is preliminary data.</text>
</comment>
<dbReference type="EMBL" id="WJXW01000008">
    <property type="protein sequence ID" value="KAF9733832.1"/>
    <property type="molecule type" value="Genomic_DNA"/>
</dbReference>
<protein>
    <submittedName>
        <fullName evidence="1">Uncharacterized protein</fullName>
    </submittedName>
</protein>
<dbReference type="Proteomes" id="UP000756921">
    <property type="component" value="Unassembled WGS sequence"/>
</dbReference>
<organism evidence="1 2">
    <name type="scientific">Paraphaeosphaeria minitans</name>
    <dbReference type="NCBI Taxonomy" id="565426"/>
    <lineage>
        <taxon>Eukaryota</taxon>
        <taxon>Fungi</taxon>
        <taxon>Dikarya</taxon>
        <taxon>Ascomycota</taxon>
        <taxon>Pezizomycotina</taxon>
        <taxon>Dothideomycetes</taxon>
        <taxon>Pleosporomycetidae</taxon>
        <taxon>Pleosporales</taxon>
        <taxon>Massarineae</taxon>
        <taxon>Didymosphaeriaceae</taxon>
        <taxon>Paraphaeosphaeria</taxon>
    </lineage>
</organism>
<evidence type="ECO:0000313" key="2">
    <source>
        <dbReference type="Proteomes" id="UP000756921"/>
    </source>
</evidence>
<accession>A0A9P6GDP3</accession>